<dbReference type="EMBL" id="FQZV01000053">
    <property type="protein sequence ID" value="SHJ92077.1"/>
    <property type="molecule type" value="Genomic_DNA"/>
</dbReference>
<gene>
    <name evidence="3" type="ORF">SAMN02745975_03229</name>
</gene>
<evidence type="ECO:0000313" key="3">
    <source>
        <dbReference type="EMBL" id="SHJ92077.1"/>
    </source>
</evidence>
<proteinExistence type="inferred from homology"/>
<dbReference type="Pfam" id="PF17783">
    <property type="entry name" value="WHD_CvfB"/>
    <property type="match status" value="1"/>
</dbReference>
<dbReference type="PIRSF" id="PIRSF012524">
    <property type="entry name" value="YitL_S1"/>
    <property type="match status" value="1"/>
</dbReference>
<accession>A0A1M6N8W1</accession>
<dbReference type="PANTHER" id="PTHR37296">
    <property type="entry name" value="CONSERVED VIRULENCE FACTOR B"/>
    <property type="match status" value="1"/>
</dbReference>
<dbReference type="InterPro" id="IPR003029">
    <property type="entry name" value="S1_domain"/>
</dbReference>
<reference evidence="4" key="1">
    <citation type="submission" date="2016-11" db="EMBL/GenBank/DDBJ databases">
        <authorList>
            <person name="Varghese N."/>
            <person name="Submissions S."/>
        </authorList>
    </citation>
    <scope>NUCLEOTIDE SEQUENCE [LARGE SCALE GENOMIC DNA]</scope>
    <source>
        <strain evidence="4">DSM 17957</strain>
    </source>
</reference>
<evidence type="ECO:0000313" key="4">
    <source>
        <dbReference type="Proteomes" id="UP000184536"/>
    </source>
</evidence>
<dbReference type="Pfam" id="PF21543">
    <property type="entry name" value="CvfB_2nd"/>
    <property type="match status" value="1"/>
</dbReference>
<keyword evidence="4" id="KW-1185">Reference proteome</keyword>
<name>A0A1M6N8W1_9FIRM</name>
<dbReference type="RefSeq" id="WP_110942242.1">
    <property type="nucleotide sequence ID" value="NZ_FQZV01000053.1"/>
</dbReference>
<dbReference type="Proteomes" id="UP000184536">
    <property type="component" value="Unassembled WGS sequence"/>
</dbReference>
<dbReference type="OrthoDB" id="9801597at2"/>
<dbReference type="InterPro" id="IPR040764">
    <property type="entry name" value="CvfB_WH"/>
</dbReference>
<dbReference type="SMART" id="SM00316">
    <property type="entry name" value="S1"/>
    <property type="match status" value="2"/>
</dbReference>
<dbReference type="AlphaFoldDB" id="A0A1M6N8W1"/>
<dbReference type="Pfam" id="PF13509">
    <property type="entry name" value="S1_2"/>
    <property type="match status" value="2"/>
</dbReference>
<sequence length="280" mass="31821">MIEVGRYNTLKVANITGIGAYLDAETGNPKDNILLPNNQLTEGIQEGHRLEVFIYRDSKDRLIATRKRPLAQVGELAVLKVVQTTQIGAFMDWGLEKDVFLPFQEQKYKVQTGRSYLVKLYIDKSGRICATTDIDKDLSANSPYKKGDWVTGTVYSIQRDIGVFVALENKYRGMIAQKECFEDLRNGDQINVRIKEIRDDGKIDLSLRKAAYKQMEGDSEKVYEALVKKDGFLPLHDKSDPGQIKYHLNMSKAAFKRAVGRLLKENKIVITEKGIQLKEE</sequence>
<comment type="similarity">
    <text evidence="1">Belongs to the CvfB family.</text>
</comment>
<dbReference type="PROSITE" id="PS50126">
    <property type="entry name" value="S1"/>
    <property type="match status" value="1"/>
</dbReference>
<dbReference type="InterPro" id="IPR048587">
    <property type="entry name" value="CvfB_S1_3rd"/>
</dbReference>
<dbReference type="Gene3D" id="1.10.10.10">
    <property type="entry name" value="Winged helix-like DNA-binding domain superfamily/Winged helix DNA-binding domain"/>
    <property type="match status" value="1"/>
</dbReference>
<dbReference type="SUPFAM" id="SSF50249">
    <property type="entry name" value="Nucleic acid-binding proteins"/>
    <property type="match status" value="1"/>
</dbReference>
<dbReference type="InterPro" id="IPR039566">
    <property type="entry name" value="CvfB_S1_st"/>
</dbReference>
<dbReference type="InterPro" id="IPR036388">
    <property type="entry name" value="WH-like_DNA-bd_sf"/>
</dbReference>
<dbReference type="PANTHER" id="PTHR37296:SF1">
    <property type="entry name" value="CONSERVED VIRULENCE FACTOR B"/>
    <property type="match status" value="1"/>
</dbReference>
<dbReference type="STRING" id="1121919.SAMN02745975_03229"/>
<dbReference type="InterPro" id="IPR012340">
    <property type="entry name" value="NA-bd_OB-fold"/>
</dbReference>
<evidence type="ECO:0000256" key="1">
    <source>
        <dbReference type="PIRNR" id="PIRNR012524"/>
    </source>
</evidence>
<dbReference type="Gene3D" id="2.40.50.140">
    <property type="entry name" value="Nucleic acid-binding proteins"/>
    <property type="match status" value="2"/>
</dbReference>
<feature type="domain" description="S1 motif" evidence="2">
    <location>
        <begin position="147"/>
        <end position="208"/>
    </location>
</feature>
<dbReference type="GO" id="GO:0003676">
    <property type="term" value="F:nucleic acid binding"/>
    <property type="evidence" value="ECO:0007669"/>
    <property type="project" value="InterPro"/>
</dbReference>
<dbReference type="InterPro" id="IPR014464">
    <property type="entry name" value="CvfB_fam"/>
</dbReference>
<evidence type="ECO:0000259" key="2">
    <source>
        <dbReference type="PROSITE" id="PS50126"/>
    </source>
</evidence>
<organism evidence="3 4">
    <name type="scientific">Geosporobacter subterraneus DSM 17957</name>
    <dbReference type="NCBI Taxonomy" id="1121919"/>
    <lineage>
        <taxon>Bacteria</taxon>
        <taxon>Bacillati</taxon>
        <taxon>Bacillota</taxon>
        <taxon>Clostridia</taxon>
        <taxon>Peptostreptococcales</taxon>
        <taxon>Thermotaleaceae</taxon>
        <taxon>Geosporobacter</taxon>
    </lineage>
</organism>
<protein>
    <recommendedName>
        <fullName evidence="2">S1 motif domain-containing protein</fullName>
    </recommendedName>
</protein>